<keyword evidence="3" id="KW-1185">Reference proteome</keyword>
<evidence type="ECO:0000313" key="2">
    <source>
        <dbReference type="EMBL" id="AWW35902.1"/>
    </source>
</evidence>
<dbReference type="KEGG" id="scad:DN051_03915"/>
<organism evidence="2 3">
    <name type="scientific">Streptomyces cadmiisoli</name>
    <dbReference type="NCBI Taxonomy" id="2184053"/>
    <lineage>
        <taxon>Bacteria</taxon>
        <taxon>Bacillati</taxon>
        <taxon>Actinomycetota</taxon>
        <taxon>Actinomycetes</taxon>
        <taxon>Kitasatosporales</taxon>
        <taxon>Streptomycetaceae</taxon>
        <taxon>Streptomyces</taxon>
        <taxon>Streptomyces aurantiacus group</taxon>
    </lineage>
</organism>
<gene>
    <name evidence="2" type="ORF">DN051_03915</name>
</gene>
<dbReference type="EMBL" id="CP030073">
    <property type="protein sequence ID" value="AWW35902.1"/>
    <property type="molecule type" value="Genomic_DNA"/>
</dbReference>
<sequence length="118" mass="12725">MYLVHVQLSGPGDATFPDVPARDVLALAVPGDGIEHVSMHPLAKPHPTLGIWVLAASMPGAEIWASAFTLRLLHQHALFGKWTVVRVAAPSLAPLVRGPLRPPGSALRTPEPDRHWSR</sequence>
<accession>A0A2Z4ISF4</accession>
<dbReference type="RefSeq" id="WP_112437983.1">
    <property type="nucleotide sequence ID" value="NZ_CP030073.1"/>
</dbReference>
<proteinExistence type="predicted"/>
<reference evidence="2 3" key="1">
    <citation type="journal article" date="2019" name="Int. J. Syst. Evol. Microbiol.">
        <title>Streptomyces cadmiisoli sp. nov., a novel actinomycete isolated from cadmium-contaminated soil.</title>
        <authorList>
            <person name="Li K."/>
            <person name="Tang X."/>
            <person name="Zhao J."/>
            <person name="Guo Y."/>
            <person name="Tang Y."/>
            <person name="Gao J."/>
        </authorList>
    </citation>
    <scope>NUCLEOTIDE SEQUENCE [LARGE SCALE GENOMIC DNA]</scope>
    <source>
        <strain evidence="2 3">ZFG47</strain>
    </source>
</reference>
<feature type="region of interest" description="Disordered" evidence="1">
    <location>
        <begin position="97"/>
        <end position="118"/>
    </location>
</feature>
<protein>
    <submittedName>
        <fullName evidence="2">Uncharacterized protein</fullName>
    </submittedName>
</protein>
<dbReference type="Proteomes" id="UP000249616">
    <property type="component" value="Chromosome"/>
</dbReference>
<name>A0A2Z4ISF4_9ACTN</name>
<dbReference type="AlphaFoldDB" id="A0A2Z4ISF4"/>
<evidence type="ECO:0000256" key="1">
    <source>
        <dbReference type="SAM" id="MobiDB-lite"/>
    </source>
</evidence>
<evidence type="ECO:0000313" key="3">
    <source>
        <dbReference type="Proteomes" id="UP000249616"/>
    </source>
</evidence>